<sequence length="140" mass="16712">MATFNTAMVAMQLHSDQRWDTFQQKFDEVQAENRRSFSAINERMDRMDGQLNFLCNTNQMMNQDQFFLYQTIGNMMQEMQQQGIPVTMDNLKNHKIRAEEMQQERMRYQKVLDEVAAERARKQSVGKARRVEEDSEEDED</sequence>
<accession>A0ABU6YPT1</accession>
<evidence type="ECO:0000256" key="2">
    <source>
        <dbReference type="SAM" id="MobiDB-lite"/>
    </source>
</evidence>
<name>A0ABU6YPT1_9FABA</name>
<keyword evidence="1" id="KW-0175">Coiled coil</keyword>
<reference evidence="3 4" key="1">
    <citation type="journal article" date="2023" name="Plants (Basel)">
        <title>Bridging the Gap: Combining Genomics and Transcriptomics Approaches to Understand Stylosanthes scabra, an Orphan Legume from the Brazilian Caatinga.</title>
        <authorList>
            <person name="Ferreira-Neto J.R.C."/>
            <person name="da Silva M.D."/>
            <person name="Binneck E."/>
            <person name="de Melo N.F."/>
            <person name="da Silva R.H."/>
            <person name="de Melo A.L.T.M."/>
            <person name="Pandolfi V."/>
            <person name="Bustamante F.O."/>
            <person name="Brasileiro-Vidal A.C."/>
            <person name="Benko-Iseppon A.M."/>
        </authorList>
    </citation>
    <scope>NUCLEOTIDE SEQUENCE [LARGE SCALE GENOMIC DNA]</scope>
    <source>
        <tissue evidence="3">Leaves</tissue>
    </source>
</reference>
<dbReference type="EMBL" id="JASCZI010242741">
    <property type="protein sequence ID" value="MED6211950.1"/>
    <property type="molecule type" value="Genomic_DNA"/>
</dbReference>
<feature type="coiled-coil region" evidence="1">
    <location>
        <begin position="91"/>
        <end position="118"/>
    </location>
</feature>
<comment type="caution">
    <text evidence="3">The sequence shown here is derived from an EMBL/GenBank/DDBJ whole genome shotgun (WGS) entry which is preliminary data.</text>
</comment>
<keyword evidence="4" id="KW-1185">Reference proteome</keyword>
<evidence type="ECO:0000313" key="4">
    <source>
        <dbReference type="Proteomes" id="UP001341840"/>
    </source>
</evidence>
<organism evidence="3 4">
    <name type="scientific">Stylosanthes scabra</name>
    <dbReference type="NCBI Taxonomy" id="79078"/>
    <lineage>
        <taxon>Eukaryota</taxon>
        <taxon>Viridiplantae</taxon>
        <taxon>Streptophyta</taxon>
        <taxon>Embryophyta</taxon>
        <taxon>Tracheophyta</taxon>
        <taxon>Spermatophyta</taxon>
        <taxon>Magnoliopsida</taxon>
        <taxon>eudicotyledons</taxon>
        <taxon>Gunneridae</taxon>
        <taxon>Pentapetalae</taxon>
        <taxon>rosids</taxon>
        <taxon>fabids</taxon>
        <taxon>Fabales</taxon>
        <taxon>Fabaceae</taxon>
        <taxon>Papilionoideae</taxon>
        <taxon>50 kb inversion clade</taxon>
        <taxon>dalbergioids sensu lato</taxon>
        <taxon>Dalbergieae</taxon>
        <taxon>Pterocarpus clade</taxon>
        <taxon>Stylosanthes</taxon>
    </lineage>
</organism>
<feature type="region of interest" description="Disordered" evidence="2">
    <location>
        <begin position="119"/>
        <end position="140"/>
    </location>
</feature>
<evidence type="ECO:0000256" key="1">
    <source>
        <dbReference type="SAM" id="Coils"/>
    </source>
</evidence>
<evidence type="ECO:0000313" key="3">
    <source>
        <dbReference type="EMBL" id="MED6211950.1"/>
    </source>
</evidence>
<proteinExistence type="predicted"/>
<gene>
    <name evidence="3" type="ORF">PIB30_078483</name>
</gene>
<protein>
    <submittedName>
        <fullName evidence="3">Uncharacterized protein</fullName>
    </submittedName>
</protein>
<dbReference type="Proteomes" id="UP001341840">
    <property type="component" value="Unassembled WGS sequence"/>
</dbReference>